<evidence type="ECO:0000256" key="2">
    <source>
        <dbReference type="SAM" id="SignalP"/>
    </source>
</evidence>
<dbReference type="EMBL" id="GBBM01007132">
    <property type="protein sequence ID" value="JAC28286.1"/>
    <property type="molecule type" value="mRNA"/>
</dbReference>
<dbReference type="AlphaFoldDB" id="A0A023G260"/>
<accession>A0A023G260</accession>
<name>A0A023G260_AMBTT</name>
<organism evidence="3">
    <name type="scientific">Amblyomma triste</name>
    <name type="common">Neotropical tick</name>
    <dbReference type="NCBI Taxonomy" id="251400"/>
    <lineage>
        <taxon>Eukaryota</taxon>
        <taxon>Metazoa</taxon>
        <taxon>Ecdysozoa</taxon>
        <taxon>Arthropoda</taxon>
        <taxon>Chelicerata</taxon>
        <taxon>Arachnida</taxon>
        <taxon>Acari</taxon>
        <taxon>Parasitiformes</taxon>
        <taxon>Ixodida</taxon>
        <taxon>Ixodoidea</taxon>
        <taxon>Ixodidae</taxon>
        <taxon>Amblyomminae</taxon>
        <taxon>Amblyomma</taxon>
    </lineage>
</organism>
<keyword evidence="2" id="KW-0732">Signal</keyword>
<feature type="chain" id="PRO_5001521541" evidence="2">
    <location>
        <begin position="22"/>
        <end position="280"/>
    </location>
</feature>
<feature type="compositionally biased region" description="Basic residues" evidence="1">
    <location>
        <begin position="227"/>
        <end position="247"/>
    </location>
</feature>
<feature type="non-terminal residue" evidence="3">
    <location>
        <position position="280"/>
    </location>
</feature>
<evidence type="ECO:0000256" key="1">
    <source>
        <dbReference type="SAM" id="MobiDB-lite"/>
    </source>
</evidence>
<reference evidence="3" key="1">
    <citation type="submission" date="2014-03" db="EMBL/GenBank/DDBJ databases">
        <title>The sialotranscriptome of Amblyomma triste, Amblyomma parvum and Amblyomma cajennense ticks, uncovered by 454-based RNA-seq.</title>
        <authorList>
            <person name="Garcia G.R."/>
            <person name="Gardinassi L.G."/>
            <person name="Ribeiro J.M."/>
            <person name="Anatriello E."/>
            <person name="Ferreira B.R."/>
            <person name="Moreira H.N."/>
            <person name="Mafra C."/>
            <person name="Olegario M.M."/>
            <person name="Szabo P.J."/>
            <person name="Miranda-Santos I.K."/>
            <person name="Maruyama S.R."/>
        </authorList>
    </citation>
    <scope>NUCLEOTIDE SEQUENCE</scope>
    <source>
        <strain evidence="3">Mato Grasso do Sul</strain>
        <tissue evidence="3">Salivary glands</tissue>
    </source>
</reference>
<feature type="compositionally biased region" description="Basic and acidic residues" evidence="1">
    <location>
        <begin position="263"/>
        <end position="280"/>
    </location>
</feature>
<sequence>MTHRTFLLVFLAAVIAQNAVAGEKTTKASVDCPEPQCASKDCKTKVGDDGCLVCDCRGDCPVLVCGPGCHEVKNGTDKCPECVCEGEERFGVGGQPLEKRYCPELTCPPECEKETVTPNHRCPWCLCPSITSRETLEKYGERHCPRALLNMVFRQADPLARNVLHFQEQVRHQDGVVQHLLATSGKPGEQQPAKPECVPPKCDGKGCQLVPGDHGCPRCVCTPEAGHKKKGNKTKASKSHVGKRNTTAKKESSEESNESNSQESHERRAPRGRRENKVNR</sequence>
<evidence type="ECO:0000313" key="3">
    <source>
        <dbReference type="EMBL" id="JAC28286.1"/>
    </source>
</evidence>
<protein>
    <submittedName>
        <fullName evidence="3">Putative secreted protein</fullName>
    </submittedName>
</protein>
<feature type="region of interest" description="Disordered" evidence="1">
    <location>
        <begin position="226"/>
        <end position="280"/>
    </location>
</feature>
<feature type="signal peptide" evidence="2">
    <location>
        <begin position="1"/>
        <end position="21"/>
    </location>
</feature>
<proteinExistence type="evidence at transcript level"/>